<feature type="compositionally biased region" description="Basic residues" evidence="1">
    <location>
        <begin position="54"/>
        <end position="65"/>
    </location>
</feature>
<protein>
    <recommendedName>
        <fullName evidence="4">DUF5302 domain-containing protein</fullName>
    </recommendedName>
</protein>
<evidence type="ECO:0000313" key="2">
    <source>
        <dbReference type="EMBL" id="PPK64013.1"/>
    </source>
</evidence>
<comment type="caution">
    <text evidence="2">The sequence shown here is derived from an EMBL/GenBank/DDBJ whole genome shotgun (WGS) entry which is preliminary data.</text>
</comment>
<evidence type="ECO:0000313" key="3">
    <source>
        <dbReference type="Proteomes" id="UP000239203"/>
    </source>
</evidence>
<reference evidence="2 3" key="1">
    <citation type="submission" date="2018-02" db="EMBL/GenBank/DDBJ databases">
        <title>Genomic Encyclopedia of Archaeal and Bacterial Type Strains, Phase II (KMG-II): from individual species to whole genera.</title>
        <authorList>
            <person name="Goeker M."/>
        </authorList>
    </citation>
    <scope>NUCLEOTIDE SEQUENCE [LARGE SCALE GENOMIC DNA]</scope>
    <source>
        <strain evidence="2 3">YU 961-1</strain>
    </source>
</reference>
<dbReference type="AlphaFoldDB" id="A0A2S6GFK7"/>
<feature type="region of interest" description="Disordered" evidence="1">
    <location>
        <begin position="1"/>
        <end position="65"/>
    </location>
</feature>
<dbReference type="EMBL" id="PTIX01000022">
    <property type="protein sequence ID" value="PPK64013.1"/>
    <property type="molecule type" value="Genomic_DNA"/>
</dbReference>
<feature type="compositionally biased region" description="Basic and acidic residues" evidence="1">
    <location>
        <begin position="17"/>
        <end position="28"/>
    </location>
</feature>
<evidence type="ECO:0000256" key="1">
    <source>
        <dbReference type="SAM" id="MobiDB-lite"/>
    </source>
</evidence>
<sequence length="65" mass="7176">MSEQQSEQPETPEADQDDVKARFREALARKQAQASSREGHAQSGSKVHDAHGKAGGKRQFRRKSG</sequence>
<organism evidence="2 3">
    <name type="scientific">Actinokineospora auranticolor</name>
    <dbReference type="NCBI Taxonomy" id="155976"/>
    <lineage>
        <taxon>Bacteria</taxon>
        <taxon>Bacillati</taxon>
        <taxon>Actinomycetota</taxon>
        <taxon>Actinomycetes</taxon>
        <taxon>Pseudonocardiales</taxon>
        <taxon>Pseudonocardiaceae</taxon>
        <taxon>Actinokineospora</taxon>
    </lineage>
</organism>
<name>A0A2S6GFK7_9PSEU</name>
<gene>
    <name evidence="2" type="ORF">CLV40_1224</name>
</gene>
<accession>A0A2S6GFK7</accession>
<proteinExistence type="predicted"/>
<dbReference type="Proteomes" id="UP000239203">
    <property type="component" value="Unassembled WGS sequence"/>
</dbReference>
<dbReference type="Pfam" id="PF17227">
    <property type="entry name" value="DUF5302"/>
    <property type="match status" value="1"/>
</dbReference>
<dbReference type="RefSeq" id="WP_104482192.1">
    <property type="nucleotide sequence ID" value="NZ_CP154825.1"/>
</dbReference>
<dbReference type="OrthoDB" id="4319558at2"/>
<keyword evidence="3" id="KW-1185">Reference proteome</keyword>
<evidence type="ECO:0008006" key="4">
    <source>
        <dbReference type="Google" id="ProtNLM"/>
    </source>
</evidence>
<dbReference type="InterPro" id="IPR035172">
    <property type="entry name" value="DUF5302"/>
</dbReference>